<name>C8P8X4_9LACO</name>
<dbReference type="eggNOG" id="ENOG50333IU">
    <property type="taxonomic scope" value="Bacteria"/>
</dbReference>
<dbReference type="Proteomes" id="UP000051883">
    <property type="component" value="Unassembled WGS sequence"/>
</dbReference>
<sequence>MRVIAANVLYIKIDDQDEIASTDITKNLTFLGLTEAPSLLNNYRDESIQDGQFWNYSRYGMTTVTAKFVVTFIDRNDFKLAKHEVYRVFAQKGIFRLRTGVEPDVVRYCRPTAFEMTSDPAEGNYCQFEIPFENPRGLRYSRINTDKMTDQDFLSLNINLESKERQYHFAGSTSFEVFNASDIAVDPEMQNHELKITMKHNGGKFTLKNETTKTSWTYNKNLGGNDTVILDGINTYKNQALDSISTDYGYITLAPGWNKFTVTGANDLDVTFSFPYMYLG</sequence>
<evidence type="ECO:0000313" key="3">
    <source>
        <dbReference type="EMBL" id="KRK60442.1"/>
    </source>
</evidence>
<reference evidence="2 4" key="1">
    <citation type="submission" date="2009-09" db="EMBL/GenBank/DDBJ databases">
        <authorList>
            <person name="Qin X."/>
            <person name="Bachman B."/>
            <person name="Battles P."/>
            <person name="Bell A."/>
            <person name="Bess C."/>
            <person name="Bickham C."/>
            <person name="Chaboub L."/>
            <person name="Chen D."/>
            <person name="Coyle M."/>
            <person name="Deiros D.R."/>
            <person name="Dinh H."/>
            <person name="Forbes L."/>
            <person name="Fowler G."/>
            <person name="Francisco L."/>
            <person name="Fu Q."/>
            <person name="Gubbala S."/>
            <person name="Hale W."/>
            <person name="Han Y."/>
            <person name="Hemphill L."/>
            <person name="Highlander S.K."/>
            <person name="Hirani K."/>
            <person name="Hogues M."/>
            <person name="Jackson L."/>
            <person name="Jakkamsetti A."/>
            <person name="Javaid M."/>
            <person name="Jiang H."/>
            <person name="Korchina V."/>
            <person name="Kovar C."/>
            <person name="Lara F."/>
            <person name="Lee S."/>
            <person name="Mata R."/>
            <person name="Mathew T."/>
            <person name="Moen C."/>
            <person name="Morales K."/>
            <person name="Munidasa M."/>
            <person name="Nazareth L."/>
            <person name="Ngo R."/>
            <person name="Nguyen L."/>
            <person name="Okwuonu G."/>
            <person name="Ongeri F."/>
            <person name="Patil S."/>
            <person name="Petrosino J."/>
            <person name="Pham C."/>
            <person name="Pham P."/>
            <person name="Pu L.-L."/>
            <person name="Puazo M."/>
            <person name="Raj R."/>
            <person name="Reid J."/>
            <person name="Rouhana J."/>
            <person name="Saada N."/>
            <person name="Shang Y."/>
            <person name="Simmons D."/>
            <person name="Thornton R."/>
            <person name="Warren J."/>
            <person name="Weissenberger G."/>
            <person name="Zhang J."/>
            <person name="Zhang L."/>
            <person name="Zhou C."/>
            <person name="Zhu D."/>
            <person name="Muzny D."/>
            <person name="Worley K."/>
            <person name="Gibbs R."/>
        </authorList>
    </citation>
    <scope>NUCLEOTIDE SEQUENCE [LARGE SCALE GENOMIC DNA]</scope>
    <source>
        <strain evidence="2 4">DSM 16041</strain>
    </source>
</reference>
<dbReference type="Pfam" id="PF05709">
    <property type="entry name" value="Sipho_tail"/>
    <property type="match status" value="1"/>
</dbReference>
<dbReference type="OrthoDB" id="2194642at2"/>
<proteinExistence type="predicted"/>
<evidence type="ECO:0000313" key="2">
    <source>
        <dbReference type="EMBL" id="EEW53045.1"/>
    </source>
</evidence>
<keyword evidence="5" id="KW-1185">Reference proteome</keyword>
<evidence type="ECO:0000313" key="5">
    <source>
        <dbReference type="Proteomes" id="UP000051883"/>
    </source>
</evidence>
<dbReference type="Proteomes" id="UP000003675">
    <property type="component" value="Unassembled WGS sequence"/>
</dbReference>
<evidence type="ECO:0000313" key="4">
    <source>
        <dbReference type="Proteomes" id="UP000003675"/>
    </source>
</evidence>
<gene>
    <name evidence="3" type="ORF">FC31_GL001511</name>
    <name evidence="2" type="ORF">HMPREF0494_1768</name>
</gene>
<dbReference type="InterPro" id="IPR008841">
    <property type="entry name" value="Siphovirus-type_tail_N"/>
</dbReference>
<dbReference type="EMBL" id="ACLL01000051">
    <property type="protein sequence ID" value="EEW53045.1"/>
    <property type="molecule type" value="Genomic_DNA"/>
</dbReference>
<dbReference type="RefSeq" id="WP_007123314.1">
    <property type="nucleotide sequence ID" value="NZ_AZDK01000004.1"/>
</dbReference>
<dbReference type="STRING" id="525309.HMPREF0494_1768"/>
<feature type="domain" description="Siphovirus-type tail component RIFT-related" evidence="1">
    <location>
        <begin position="42"/>
        <end position="133"/>
    </location>
</feature>
<dbReference type="AlphaFoldDB" id="C8P8X4"/>
<dbReference type="PATRIC" id="fig|525309.8.peg.1543"/>
<accession>C8P8X4</accession>
<dbReference type="HOGENOM" id="CLU_084407_0_0_9"/>
<reference evidence="3 5" key="2">
    <citation type="journal article" date="2015" name="Genome Announc.">
        <title>Expanding the biotechnology potential of lactobacilli through comparative genomics of 213 strains and associated genera.</title>
        <authorList>
            <person name="Sun Z."/>
            <person name="Harris H.M."/>
            <person name="McCann A."/>
            <person name="Guo C."/>
            <person name="Argimon S."/>
            <person name="Zhang W."/>
            <person name="Yang X."/>
            <person name="Jeffery I.B."/>
            <person name="Cooney J.C."/>
            <person name="Kagawa T.F."/>
            <person name="Liu W."/>
            <person name="Song Y."/>
            <person name="Salvetti E."/>
            <person name="Wrobel A."/>
            <person name="Rasinkangas P."/>
            <person name="Parkhill J."/>
            <person name="Rea M.C."/>
            <person name="O'Sullivan O."/>
            <person name="Ritari J."/>
            <person name="Douillard F.P."/>
            <person name="Paul Ross R."/>
            <person name="Yang R."/>
            <person name="Briner A.E."/>
            <person name="Felis G.E."/>
            <person name="de Vos W.M."/>
            <person name="Barrangou R."/>
            <person name="Klaenhammer T.R."/>
            <person name="Caufield P.W."/>
            <person name="Cui Y."/>
            <person name="Zhang H."/>
            <person name="O'Toole P.W."/>
        </authorList>
    </citation>
    <scope>NUCLEOTIDE SEQUENCE [LARGE SCALE GENOMIC DNA]</scope>
    <source>
        <strain evidence="3 5">DSM 16041</strain>
    </source>
</reference>
<protein>
    <recommendedName>
        <fullName evidence="1">Siphovirus-type tail component RIFT-related domain-containing protein</fullName>
    </recommendedName>
</protein>
<comment type="caution">
    <text evidence="2">The sequence shown here is derived from an EMBL/GenBank/DDBJ whole genome shotgun (WGS) entry which is preliminary data.</text>
</comment>
<evidence type="ECO:0000259" key="1">
    <source>
        <dbReference type="Pfam" id="PF05709"/>
    </source>
</evidence>
<dbReference type="EMBL" id="AZDK01000004">
    <property type="protein sequence ID" value="KRK60442.1"/>
    <property type="molecule type" value="Genomic_DNA"/>
</dbReference>
<organism evidence="2 4">
    <name type="scientific">Limosilactobacillus antri DSM 16041</name>
    <dbReference type="NCBI Taxonomy" id="525309"/>
    <lineage>
        <taxon>Bacteria</taxon>
        <taxon>Bacillati</taxon>
        <taxon>Bacillota</taxon>
        <taxon>Bacilli</taxon>
        <taxon>Lactobacillales</taxon>
        <taxon>Lactobacillaceae</taxon>
        <taxon>Limosilactobacillus</taxon>
    </lineage>
</organism>